<dbReference type="Pfam" id="PF07690">
    <property type="entry name" value="MFS_1"/>
    <property type="match status" value="1"/>
</dbReference>
<feature type="transmembrane region" description="Helical" evidence="7">
    <location>
        <begin position="107"/>
        <end position="127"/>
    </location>
</feature>
<evidence type="ECO:0000256" key="2">
    <source>
        <dbReference type="ARBA" id="ARBA00022448"/>
    </source>
</evidence>
<feature type="transmembrane region" description="Helical" evidence="7">
    <location>
        <begin position="211"/>
        <end position="232"/>
    </location>
</feature>
<dbReference type="InterPro" id="IPR036259">
    <property type="entry name" value="MFS_trans_sf"/>
</dbReference>
<organism evidence="8 9">
    <name type="scientific">Puccinia graminis f. sp. tritici (strain CRL 75-36-700-3 / race SCCL)</name>
    <name type="common">Black stem rust fungus</name>
    <dbReference type="NCBI Taxonomy" id="418459"/>
    <lineage>
        <taxon>Eukaryota</taxon>
        <taxon>Fungi</taxon>
        <taxon>Dikarya</taxon>
        <taxon>Basidiomycota</taxon>
        <taxon>Pucciniomycotina</taxon>
        <taxon>Pucciniomycetes</taxon>
        <taxon>Pucciniales</taxon>
        <taxon>Pucciniaceae</taxon>
        <taxon>Puccinia</taxon>
    </lineage>
</organism>
<dbReference type="KEGG" id="pgr:PGTG_08315"/>
<keyword evidence="4 7" id="KW-1133">Transmembrane helix</keyword>
<dbReference type="RefSeq" id="XP_003326778.2">
    <property type="nucleotide sequence ID" value="XM_003326730.2"/>
</dbReference>
<keyword evidence="5 7" id="KW-0472">Membrane</keyword>
<sequence length="555" mass="61300">MALSHAVLAGTRDFKLWRLGYFYPSHHPGLVPSIPGASSFTFGVANMKAKHDSEDPTMVVLPAPASKSKLERKAIRKLDFLKCADCCQLIVTERPPQMIVPGLQKDLDILLTSLQIYWSVFIFSGRIFNLRNTFVWASYKGLLVSRFFLGLVEGGLYPGTVLYLSTFYTRAELQLRIALFFGTICMAGVASGLLTYAIINLDGHWGHPGWSWVFLIEGFVTSICGVVGFFILPSSIHKVKILSDEEKSFLVSRSEKICAPSLVSSPSTIKYPHKSTLSQVWEAFKSPHVIILNISQFACASNIFSLAYFTPTVVHTFGYSPTDTQLFTGNFTLSEIHHLGLNVDRMLMRVIQITVPPFALGFIFLLGLSYCSDRHQARGLMAGMSAILSIIGFAIFYASGDEKVRYGSLFLSIPGAYGVTPCMTAWTADNSAPHVRKATALAFGTMVGNAGGLFSVWIFTLGHKPRYHLPTAINLAFGVVIVVCCVMNTLWLGYAQRMKVTKRSEILAKYTPSHADGDDGTEKEGSKVPSSEQEMLSAQAWDHLGDQHPDFEYVY</sequence>
<dbReference type="SUPFAM" id="SSF103473">
    <property type="entry name" value="MFS general substrate transporter"/>
    <property type="match status" value="1"/>
</dbReference>
<feature type="transmembrane region" description="Helical" evidence="7">
    <location>
        <begin position="289"/>
        <end position="309"/>
    </location>
</feature>
<evidence type="ECO:0000256" key="1">
    <source>
        <dbReference type="ARBA" id="ARBA00004141"/>
    </source>
</evidence>
<keyword evidence="2" id="KW-0813">Transport</keyword>
<dbReference type="VEuPathDB" id="FungiDB:PGTG_08315"/>
<feature type="transmembrane region" description="Helical" evidence="7">
    <location>
        <begin position="380"/>
        <end position="400"/>
    </location>
</feature>
<evidence type="ECO:0008006" key="10">
    <source>
        <dbReference type="Google" id="ProtNLM"/>
    </source>
</evidence>
<evidence type="ECO:0000256" key="3">
    <source>
        <dbReference type="ARBA" id="ARBA00022692"/>
    </source>
</evidence>
<dbReference type="PANTHER" id="PTHR43791:SF85">
    <property type="entry name" value="TRANSPORTER, PUTATIVE (AFU_ORTHOLOGUE AFUA_6G00710)-RELATED"/>
    <property type="match status" value="1"/>
</dbReference>
<dbReference type="EMBL" id="DS178282">
    <property type="protein sequence ID" value="EFP82359.2"/>
    <property type="molecule type" value="Genomic_DNA"/>
</dbReference>
<reference evidence="9" key="2">
    <citation type="journal article" date="2011" name="Proc. Natl. Acad. Sci. U.S.A.">
        <title>Obligate biotrophy features unraveled by the genomic analysis of rust fungi.</title>
        <authorList>
            <person name="Duplessis S."/>
            <person name="Cuomo C.A."/>
            <person name="Lin Y.-C."/>
            <person name="Aerts A."/>
            <person name="Tisserant E."/>
            <person name="Veneault-Fourrey C."/>
            <person name="Joly D.L."/>
            <person name="Hacquard S."/>
            <person name="Amselem J."/>
            <person name="Cantarel B.L."/>
            <person name="Chiu R."/>
            <person name="Coutinho P.M."/>
            <person name="Feau N."/>
            <person name="Field M."/>
            <person name="Frey P."/>
            <person name="Gelhaye E."/>
            <person name="Goldberg J."/>
            <person name="Grabherr M.G."/>
            <person name="Kodira C.D."/>
            <person name="Kohler A."/>
            <person name="Kuees U."/>
            <person name="Lindquist E.A."/>
            <person name="Lucas S.M."/>
            <person name="Mago R."/>
            <person name="Mauceli E."/>
            <person name="Morin E."/>
            <person name="Murat C."/>
            <person name="Pangilinan J.L."/>
            <person name="Park R."/>
            <person name="Pearson M."/>
            <person name="Quesneville H."/>
            <person name="Rouhier N."/>
            <person name="Sakthikumar S."/>
            <person name="Salamov A.A."/>
            <person name="Schmutz J."/>
            <person name="Selles B."/>
            <person name="Shapiro H."/>
            <person name="Tanguay P."/>
            <person name="Tuskan G.A."/>
            <person name="Henrissat B."/>
            <person name="Van de Peer Y."/>
            <person name="Rouze P."/>
            <person name="Ellis J.G."/>
            <person name="Dodds P.N."/>
            <person name="Schein J.E."/>
            <person name="Zhong S."/>
            <person name="Hamelin R.C."/>
            <person name="Grigoriev I.V."/>
            <person name="Szabo L.J."/>
            <person name="Martin F."/>
        </authorList>
    </citation>
    <scope>NUCLEOTIDE SEQUENCE [LARGE SCALE GENOMIC DNA]</scope>
    <source>
        <strain evidence="9">CRL 75-36-700-3 / race SCCL</strain>
    </source>
</reference>
<name>E3KDZ7_PUCGT</name>
<reference key="1">
    <citation type="submission" date="2007-01" db="EMBL/GenBank/DDBJ databases">
        <title>The Genome Sequence of Puccinia graminis f. sp. tritici Strain CRL 75-36-700-3.</title>
        <authorList>
            <consortium name="The Broad Institute Genome Sequencing Platform"/>
            <person name="Birren B."/>
            <person name="Lander E."/>
            <person name="Galagan J."/>
            <person name="Nusbaum C."/>
            <person name="Devon K."/>
            <person name="Cuomo C."/>
            <person name="Jaffe D."/>
            <person name="Butler J."/>
            <person name="Alvarez P."/>
            <person name="Gnerre S."/>
            <person name="Grabherr M."/>
            <person name="Mauceli E."/>
            <person name="Brockman W."/>
            <person name="Young S."/>
            <person name="LaButti K."/>
            <person name="Sykes S."/>
            <person name="DeCaprio D."/>
            <person name="Crawford M."/>
            <person name="Koehrsen M."/>
            <person name="Engels R."/>
            <person name="Montgomery P."/>
            <person name="Pearson M."/>
            <person name="Howarth C."/>
            <person name="Larson L."/>
            <person name="White J."/>
            <person name="Zeng Q."/>
            <person name="Kodira C."/>
            <person name="Yandava C."/>
            <person name="Alvarado L."/>
            <person name="O'Leary S."/>
            <person name="Szabo L."/>
            <person name="Dean R."/>
            <person name="Schein J."/>
        </authorList>
    </citation>
    <scope>NUCLEOTIDE SEQUENCE</scope>
    <source>
        <strain>CRL 75-36-700-3</strain>
    </source>
</reference>
<keyword evidence="9" id="KW-1185">Reference proteome</keyword>
<feature type="transmembrane region" description="Helical" evidence="7">
    <location>
        <begin position="177"/>
        <end position="199"/>
    </location>
</feature>
<evidence type="ECO:0000256" key="4">
    <source>
        <dbReference type="ARBA" id="ARBA00022989"/>
    </source>
</evidence>
<feature type="transmembrane region" description="Helical" evidence="7">
    <location>
        <begin position="472"/>
        <end position="494"/>
    </location>
</feature>
<dbReference type="GeneID" id="10529734"/>
<dbReference type="InParanoid" id="E3KDZ7"/>
<dbReference type="GO" id="GO:0022857">
    <property type="term" value="F:transmembrane transporter activity"/>
    <property type="evidence" value="ECO:0000318"/>
    <property type="project" value="GO_Central"/>
</dbReference>
<evidence type="ECO:0000313" key="8">
    <source>
        <dbReference type="EMBL" id="EFP82359.2"/>
    </source>
</evidence>
<evidence type="ECO:0000256" key="6">
    <source>
        <dbReference type="SAM" id="MobiDB-lite"/>
    </source>
</evidence>
<dbReference type="AlphaFoldDB" id="E3KDZ7"/>
<comment type="subcellular location">
    <subcellularLocation>
        <location evidence="1">Membrane</location>
        <topology evidence="1">Multi-pass membrane protein</topology>
    </subcellularLocation>
</comment>
<dbReference type="InterPro" id="IPR011701">
    <property type="entry name" value="MFS"/>
</dbReference>
<dbReference type="OrthoDB" id="2502798at2759"/>
<feature type="region of interest" description="Disordered" evidence="6">
    <location>
        <begin position="511"/>
        <end position="544"/>
    </location>
</feature>
<feature type="transmembrane region" description="Helical" evidence="7">
    <location>
        <begin position="440"/>
        <end position="460"/>
    </location>
</feature>
<protein>
    <recommendedName>
        <fullName evidence="10">Major facilitator superfamily (MFS) profile domain-containing protein</fullName>
    </recommendedName>
</protein>
<dbReference type="Gene3D" id="1.20.1250.20">
    <property type="entry name" value="MFS general substrate transporter like domains"/>
    <property type="match status" value="1"/>
</dbReference>
<feature type="transmembrane region" description="Helical" evidence="7">
    <location>
        <begin position="147"/>
        <end position="165"/>
    </location>
</feature>
<dbReference type="GO" id="GO:0016020">
    <property type="term" value="C:membrane"/>
    <property type="evidence" value="ECO:0000318"/>
    <property type="project" value="GO_Central"/>
</dbReference>
<feature type="transmembrane region" description="Helical" evidence="7">
    <location>
        <begin position="406"/>
        <end position="428"/>
    </location>
</feature>
<gene>
    <name evidence="8" type="ORF">PGTG_08315</name>
</gene>
<evidence type="ECO:0000256" key="5">
    <source>
        <dbReference type="ARBA" id="ARBA00023136"/>
    </source>
</evidence>
<keyword evidence="3 7" id="KW-0812">Transmembrane</keyword>
<feature type="transmembrane region" description="Helical" evidence="7">
    <location>
        <begin position="346"/>
        <end position="368"/>
    </location>
</feature>
<feature type="compositionally biased region" description="Basic and acidic residues" evidence="6">
    <location>
        <begin position="515"/>
        <end position="526"/>
    </location>
</feature>
<accession>E3KDZ7</accession>
<evidence type="ECO:0000256" key="7">
    <source>
        <dbReference type="SAM" id="Phobius"/>
    </source>
</evidence>
<dbReference type="Proteomes" id="UP000008783">
    <property type="component" value="Unassembled WGS sequence"/>
</dbReference>
<proteinExistence type="predicted"/>
<evidence type="ECO:0000313" key="9">
    <source>
        <dbReference type="Proteomes" id="UP000008783"/>
    </source>
</evidence>
<dbReference type="PANTHER" id="PTHR43791">
    <property type="entry name" value="PERMEASE-RELATED"/>
    <property type="match status" value="1"/>
</dbReference>